<dbReference type="Gene3D" id="1.10.10.10">
    <property type="entry name" value="Winged helix-like DNA-binding domain superfamily/Winged helix DNA-binding domain"/>
    <property type="match status" value="1"/>
</dbReference>
<feature type="domain" description="Response regulatory" evidence="4">
    <location>
        <begin position="12"/>
        <end position="126"/>
    </location>
</feature>
<proteinExistence type="predicted"/>
<keyword evidence="1 3" id="KW-0238">DNA-binding</keyword>
<dbReference type="PANTHER" id="PTHR48111:SF36">
    <property type="entry name" value="TRANSCRIPTIONAL REGULATORY PROTEIN CUTR"/>
    <property type="match status" value="1"/>
</dbReference>
<dbReference type="Gene3D" id="3.40.50.2300">
    <property type="match status" value="1"/>
</dbReference>
<feature type="DNA-binding region" description="OmpR/PhoB-type" evidence="3">
    <location>
        <begin position="134"/>
        <end position="232"/>
    </location>
</feature>
<dbReference type="Pfam" id="PF00486">
    <property type="entry name" value="Trans_reg_C"/>
    <property type="match status" value="1"/>
</dbReference>
<reference evidence="6 7" key="1">
    <citation type="submission" date="2015-08" db="EMBL/GenBank/DDBJ databases">
        <authorList>
            <person name="Varghese N."/>
        </authorList>
    </citation>
    <scope>NUCLEOTIDE SEQUENCE [LARGE SCALE GENOMIC DNA]</scope>
    <source>
        <strain evidence="6 7">DSM 18167</strain>
    </source>
</reference>
<dbReference type="SUPFAM" id="SSF52172">
    <property type="entry name" value="CheY-like"/>
    <property type="match status" value="1"/>
</dbReference>
<dbReference type="PANTHER" id="PTHR48111">
    <property type="entry name" value="REGULATOR OF RPOS"/>
    <property type="match status" value="1"/>
</dbReference>
<evidence type="ECO:0000256" key="3">
    <source>
        <dbReference type="PROSITE-ProRule" id="PRU01091"/>
    </source>
</evidence>
<dbReference type="SMART" id="SM00862">
    <property type="entry name" value="Trans_reg_C"/>
    <property type="match status" value="1"/>
</dbReference>
<sequence length="233" mass="25827">MRERRIKGLIMRVLVIEDDPELGAWLRATLTQALGPCDLVTSLEDARAAIAVAAFDLVVIDRQLPDGEGMSLLAELRVLRPQPGTILLTALDDPEEIANALDGGADDYVGKPFEPAELIARMRAVLRRLSAARDTVIRVGNLRFDSVQRSVHRDDTPIVLPRRELALLELLARRAGRVVLREALEGAVYCFDDDIQSNALDSHVSRLRRRLREADCEVVIRSVRGVGYMLSAS</sequence>
<evidence type="ECO:0000259" key="4">
    <source>
        <dbReference type="PROSITE" id="PS50110"/>
    </source>
</evidence>
<dbReference type="InterPro" id="IPR001867">
    <property type="entry name" value="OmpR/PhoB-type_DNA-bd"/>
</dbReference>
<protein>
    <submittedName>
        <fullName evidence="6">Two component transcriptional regulator, winged helix family</fullName>
    </submittedName>
</protein>
<name>A0ABP2A3V3_9HYPH</name>
<dbReference type="PROSITE" id="PS50110">
    <property type="entry name" value="RESPONSE_REGULATORY"/>
    <property type="match status" value="1"/>
</dbReference>
<dbReference type="InterPro" id="IPR011006">
    <property type="entry name" value="CheY-like_superfamily"/>
</dbReference>
<comment type="caution">
    <text evidence="6">The sequence shown here is derived from an EMBL/GenBank/DDBJ whole genome shotgun (WGS) entry which is preliminary data.</text>
</comment>
<feature type="domain" description="OmpR/PhoB-type" evidence="5">
    <location>
        <begin position="134"/>
        <end position="232"/>
    </location>
</feature>
<accession>A0ABP2A3V3</accession>
<keyword evidence="7" id="KW-1185">Reference proteome</keyword>
<dbReference type="CDD" id="cd00383">
    <property type="entry name" value="trans_reg_C"/>
    <property type="match status" value="1"/>
</dbReference>
<dbReference type="Pfam" id="PF00072">
    <property type="entry name" value="Response_reg"/>
    <property type="match status" value="1"/>
</dbReference>
<evidence type="ECO:0000313" key="7">
    <source>
        <dbReference type="Proteomes" id="UP000182178"/>
    </source>
</evidence>
<evidence type="ECO:0000259" key="5">
    <source>
        <dbReference type="PROSITE" id="PS51755"/>
    </source>
</evidence>
<evidence type="ECO:0000313" key="6">
    <source>
        <dbReference type="EMBL" id="CUA88502.1"/>
    </source>
</evidence>
<feature type="modified residue" description="4-aspartylphosphate" evidence="2">
    <location>
        <position position="61"/>
    </location>
</feature>
<dbReference type="PROSITE" id="PS51755">
    <property type="entry name" value="OMPR_PHOB"/>
    <property type="match status" value="1"/>
</dbReference>
<dbReference type="InterPro" id="IPR001789">
    <property type="entry name" value="Sig_transdc_resp-reg_receiver"/>
</dbReference>
<evidence type="ECO:0000256" key="1">
    <source>
        <dbReference type="ARBA" id="ARBA00023125"/>
    </source>
</evidence>
<dbReference type="InterPro" id="IPR036388">
    <property type="entry name" value="WH-like_DNA-bd_sf"/>
</dbReference>
<keyword evidence="2" id="KW-0597">Phosphoprotein</keyword>
<organism evidence="6 7">
    <name type="scientific">Chelatococcus sambhunathii</name>
    <dbReference type="NCBI Taxonomy" id="363953"/>
    <lineage>
        <taxon>Bacteria</taxon>
        <taxon>Pseudomonadati</taxon>
        <taxon>Pseudomonadota</taxon>
        <taxon>Alphaproteobacteria</taxon>
        <taxon>Hyphomicrobiales</taxon>
        <taxon>Chelatococcaceae</taxon>
        <taxon>Chelatococcus</taxon>
    </lineage>
</organism>
<dbReference type="InterPro" id="IPR039420">
    <property type="entry name" value="WalR-like"/>
</dbReference>
<gene>
    <name evidence="6" type="ORF">Ga0061061_10524</name>
</gene>
<dbReference type="EMBL" id="CYHC01000005">
    <property type="protein sequence ID" value="CUA88502.1"/>
    <property type="molecule type" value="Genomic_DNA"/>
</dbReference>
<evidence type="ECO:0000256" key="2">
    <source>
        <dbReference type="PROSITE-ProRule" id="PRU00169"/>
    </source>
</evidence>
<dbReference type="SMART" id="SM00448">
    <property type="entry name" value="REC"/>
    <property type="match status" value="1"/>
</dbReference>
<dbReference type="Proteomes" id="UP000182178">
    <property type="component" value="Unassembled WGS sequence"/>
</dbReference>